<proteinExistence type="predicted"/>
<keyword evidence="1" id="KW-0472">Membrane</keyword>
<evidence type="ECO:0000313" key="2">
    <source>
        <dbReference type="EMBL" id="GJJ71346.1"/>
    </source>
</evidence>
<reference evidence="2" key="2">
    <citation type="journal article" date="2022" name="Microbiol. Resour. Announc.">
        <title>Whole-Genome Sequence of Entomortierella parvispora E1425, a Mucoromycotan Fungus Associated with Burkholderiaceae-Related Endosymbiotic Bacteria.</title>
        <authorList>
            <person name="Herlambang A."/>
            <person name="Guo Y."/>
            <person name="Takashima Y."/>
            <person name="Narisawa K."/>
            <person name="Ohta H."/>
            <person name="Nishizawa T."/>
        </authorList>
    </citation>
    <scope>NUCLEOTIDE SEQUENCE</scope>
    <source>
        <strain evidence="2">E1425</strain>
    </source>
</reference>
<feature type="transmembrane region" description="Helical" evidence="1">
    <location>
        <begin position="69"/>
        <end position="92"/>
    </location>
</feature>
<accession>A0A9P3H752</accession>
<dbReference type="AlphaFoldDB" id="A0A9P3H752"/>
<feature type="transmembrane region" description="Helical" evidence="1">
    <location>
        <begin position="492"/>
        <end position="510"/>
    </location>
</feature>
<sequence length="580" mass="64216">MYFLRLELPGFIGFICTVLVGLFGIALSSLYNFYDSNNLHYRVAASGGLSGSLKLFLHEFLNMHRRRGCCSCCFATGMLVLVLFSATIPFIVTSGIKPGTGIHYGDSCTWSTAFSYDPLDTNTPSFLLLARGNYSVVLSNLYQSINGLQYTSDCTDEGIDFKVVSQATNTTICGVNTNYLGPVPCDHPTPGTISLTRQLYTYSQNSTPTCEATSDNCEVMSMRTTLASWADYTMLFETPWTVMYNDHEGNSIPIANISGAPGTANSYETQYLAERPTTVLVGYPEKNGVSVMATFTTASFQTAVVEDFTFSWTAQVMIGSAHPLLTPILNAFNASISTPPLIGDTASNRVTVAYNAPSALSDNTTQITCVLYEVNLPRPERPIKAVHRISCRELRIAVMLNTGAQPNSSYPHYSMVKMYNALSPNQMENSEFLRSQSREIGGPFKLESLDTVADDVVQLLGNITERLYPFAAIISAEVQGYSYEAGITFEHWSFVFMITLTCIVVVIYIVDRVVNDEYARMGFFPLIEKTTKTAKSKSFVYPRWRLVNDGGRFHVLLRGQRITVIDAPETERLKLEETET</sequence>
<dbReference type="EMBL" id="BQFW01000005">
    <property type="protein sequence ID" value="GJJ71346.1"/>
    <property type="molecule type" value="Genomic_DNA"/>
</dbReference>
<dbReference type="Proteomes" id="UP000827284">
    <property type="component" value="Unassembled WGS sequence"/>
</dbReference>
<keyword evidence="1" id="KW-0812">Transmembrane</keyword>
<name>A0A9P3H752_9FUNG</name>
<comment type="caution">
    <text evidence="2">The sequence shown here is derived from an EMBL/GenBank/DDBJ whole genome shotgun (WGS) entry which is preliminary data.</text>
</comment>
<evidence type="ECO:0000256" key="1">
    <source>
        <dbReference type="SAM" id="Phobius"/>
    </source>
</evidence>
<reference evidence="2" key="1">
    <citation type="submission" date="2021-11" db="EMBL/GenBank/DDBJ databases">
        <authorList>
            <person name="Herlambang A."/>
            <person name="Guo Y."/>
            <person name="Takashima Y."/>
            <person name="Nishizawa T."/>
        </authorList>
    </citation>
    <scope>NUCLEOTIDE SEQUENCE</scope>
    <source>
        <strain evidence="2">E1425</strain>
    </source>
</reference>
<evidence type="ECO:0008006" key="4">
    <source>
        <dbReference type="Google" id="ProtNLM"/>
    </source>
</evidence>
<protein>
    <recommendedName>
        <fullName evidence="4">Transmembrane protein</fullName>
    </recommendedName>
</protein>
<keyword evidence="3" id="KW-1185">Reference proteome</keyword>
<organism evidence="2 3">
    <name type="scientific">Entomortierella parvispora</name>
    <dbReference type="NCBI Taxonomy" id="205924"/>
    <lineage>
        <taxon>Eukaryota</taxon>
        <taxon>Fungi</taxon>
        <taxon>Fungi incertae sedis</taxon>
        <taxon>Mucoromycota</taxon>
        <taxon>Mortierellomycotina</taxon>
        <taxon>Mortierellomycetes</taxon>
        <taxon>Mortierellales</taxon>
        <taxon>Mortierellaceae</taxon>
        <taxon>Entomortierella</taxon>
    </lineage>
</organism>
<dbReference type="OrthoDB" id="2425671at2759"/>
<evidence type="ECO:0000313" key="3">
    <source>
        <dbReference type="Proteomes" id="UP000827284"/>
    </source>
</evidence>
<gene>
    <name evidence="2" type="ORF">EMPS_03696</name>
</gene>
<feature type="transmembrane region" description="Helical" evidence="1">
    <location>
        <begin position="12"/>
        <end position="33"/>
    </location>
</feature>
<keyword evidence="1" id="KW-1133">Transmembrane helix</keyword>